<gene>
    <name evidence="2" type="ORF">TrCOL_g11306</name>
</gene>
<proteinExistence type="predicted"/>
<organism evidence="2 3">
    <name type="scientific">Triparma columacea</name>
    <dbReference type="NCBI Taxonomy" id="722753"/>
    <lineage>
        <taxon>Eukaryota</taxon>
        <taxon>Sar</taxon>
        <taxon>Stramenopiles</taxon>
        <taxon>Ochrophyta</taxon>
        <taxon>Bolidophyceae</taxon>
        <taxon>Parmales</taxon>
        <taxon>Triparmaceae</taxon>
        <taxon>Triparma</taxon>
    </lineage>
</organism>
<reference evidence="3" key="1">
    <citation type="journal article" date="2023" name="Commun. Biol.">
        <title>Genome analysis of Parmales, the sister group of diatoms, reveals the evolutionary specialization of diatoms from phago-mixotrophs to photoautotrophs.</title>
        <authorList>
            <person name="Ban H."/>
            <person name="Sato S."/>
            <person name="Yoshikawa S."/>
            <person name="Yamada K."/>
            <person name="Nakamura Y."/>
            <person name="Ichinomiya M."/>
            <person name="Sato N."/>
            <person name="Blanc-Mathieu R."/>
            <person name="Endo H."/>
            <person name="Kuwata A."/>
            <person name="Ogata H."/>
        </authorList>
    </citation>
    <scope>NUCLEOTIDE SEQUENCE [LARGE SCALE GENOMIC DNA]</scope>
</reference>
<keyword evidence="3" id="KW-1185">Reference proteome</keyword>
<dbReference type="Proteomes" id="UP001165065">
    <property type="component" value="Unassembled WGS sequence"/>
</dbReference>
<protein>
    <submittedName>
        <fullName evidence="2">Uncharacterized protein</fullName>
    </submittedName>
</protein>
<comment type="caution">
    <text evidence="2">The sequence shown here is derived from an EMBL/GenBank/DDBJ whole genome shotgun (WGS) entry which is preliminary data.</text>
</comment>
<feature type="transmembrane region" description="Helical" evidence="1">
    <location>
        <begin position="109"/>
        <end position="129"/>
    </location>
</feature>
<sequence length="259" mass="28592">MPGKRNKDDGLDPSEGVRCIKVSVYGSKNGLRVLVGESTTSDELSLCLGQLFAKEISKQSLDSIHGLFSPEGTFVPLSTFIATDSYDEQDLSLLPSSLQPKPKVSKAPIWNDPYIVLGGLFAFVAAYGIGLLDRVISFVVMVPFHFVEVVIEAPIKQIYRYGPSLFGWEGLSYPQICARITYHGDEAFWAKNLHECKKIFASKEGAVLNVCKPVIYIVLFLSTLSITHSFVKASAKSKPDPDMVATFKAFRTLSKQMKK</sequence>
<keyword evidence="1" id="KW-0472">Membrane</keyword>
<evidence type="ECO:0000313" key="3">
    <source>
        <dbReference type="Proteomes" id="UP001165065"/>
    </source>
</evidence>
<dbReference type="OrthoDB" id="190738at2759"/>
<name>A0A9W7L2W0_9STRA</name>
<evidence type="ECO:0000256" key="1">
    <source>
        <dbReference type="SAM" id="Phobius"/>
    </source>
</evidence>
<evidence type="ECO:0000313" key="2">
    <source>
        <dbReference type="EMBL" id="GMI23617.1"/>
    </source>
</evidence>
<dbReference type="AlphaFoldDB" id="A0A9W7L2W0"/>
<keyword evidence="1" id="KW-0812">Transmembrane</keyword>
<dbReference type="EMBL" id="BRYA01000571">
    <property type="protein sequence ID" value="GMI23617.1"/>
    <property type="molecule type" value="Genomic_DNA"/>
</dbReference>
<accession>A0A9W7L2W0</accession>
<keyword evidence="1" id="KW-1133">Transmembrane helix</keyword>